<feature type="compositionally biased region" description="Low complexity" evidence="1">
    <location>
        <begin position="164"/>
        <end position="177"/>
    </location>
</feature>
<reference evidence="3" key="1">
    <citation type="submission" date="2015-06" db="EMBL/GenBank/DDBJ databases">
        <authorList>
            <person name="Hoefler B.C."/>
            <person name="Straight P.D."/>
        </authorList>
    </citation>
    <scope>NUCLEOTIDE SEQUENCE</scope>
</reference>
<proteinExistence type="predicted"/>
<feature type="domain" description="SUZ-C" evidence="2">
    <location>
        <begin position="162"/>
        <end position="209"/>
    </location>
</feature>
<feature type="compositionally biased region" description="Low complexity" evidence="1">
    <location>
        <begin position="92"/>
        <end position="131"/>
    </location>
</feature>
<dbReference type="PROSITE" id="PS51938">
    <property type="entry name" value="SUZ_C"/>
    <property type="match status" value="1"/>
</dbReference>
<feature type="region of interest" description="Disordered" evidence="1">
    <location>
        <begin position="92"/>
        <end position="135"/>
    </location>
</feature>
<feature type="region of interest" description="Disordered" evidence="1">
    <location>
        <begin position="153"/>
        <end position="177"/>
    </location>
</feature>
<accession>A0A0K8TZL6</accession>
<sequence length="209" mass="24381">MAELPAPPSDYLHRSIDQLRSMNERNVLSSLSHHLTPVELRNAAQLAAHDYKPFNINEFRQNVERLDYSLKNGLIHQQQQLLADHQQQQQQLQQQQAHEQQQQQHHQQQQQQQQQSNYYYMQQQKQQQQQQIPPAYNSRSMSALLPLPLPTALQHQHQHPKPQPQNQHQTWSPVVGGSVSSSALRLQQQESILRLPRGPDGSNGFQMRR</sequence>
<evidence type="ECO:0000313" key="3">
    <source>
        <dbReference type="EMBL" id="JAI19897.1"/>
    </source>
</evidence>
<evidence type="ECO:0000259" key="2">
    <source>
        <dbReference type="PROSITE" id="PS51938"/>
    </source>
</evidence>
<name>A0A0K8TZL6_BACLA</name>
<organism evidence="3">
    <name type="scientific">Bactrocera latifrons</name>
    <name type="common">Malaysian fruit fly</name>
    <name type="synonym">Chaetodacus latifrons</name>
    <dbReference type="NCBI Taxonomy" id="174628"/>
    <lineage>
        <taxon>Eukaryota</taxon>
        <taxon>Metazoa</taxon>
        <taxon>Ecdysozoa</taxon>
        <taxon>Arthropoda</taxon>
        <taxon>Hexapoda</taxon>
        <taxon>Insecta</taxon>
        <taxon>Pterygota</taxon>
        <taxon>Neoptera</taxon>
        <taxon>Endopterygota</taxon>
        <taxon>Diptera</taxon>
        <taxon>Brachycera</taxon>
        <taxon>Muscomorpha</taxon>
        <taxon>Tephritoidea</taxon>
        <taxon>Tephritidae</taxon>
        <taxon>Bactrocera</taxon>
        <taxon>Bactrocera</taxon>
    </lineage>
</organism>
<dbReference type="EMBL" id="GDHF01032417">
    <property type="protein sequence ID" value="JAI19897.1"/>
    <property type="molecule type" value="Transcribed_RNA"/>
</dbReference>
<protein>
    <submittedName>
        <fullName evidence="3">Zinc finger protein squeeze</fullName>
    </submittedName>
</protein>
<evidence type="ECO:0000256" key="1">
    <source>
        <dbReference type="SAM" id="MobiDB-lite"/>
    </source>
</evidence>
<dbReference type="InterPro" id="IPR024642">
    <property type="entry name" value="SUZ-C"/>
</dbReference>
<dbReference type="Pfam" id="PF12901">
    <property type="entry name" value="SUZ-C"/>
    <property type="match status" value="1"/>
</dbReference>
<dbReference type="AlphaFoldDB" id="A0A0K8TZL6"/>
<dbReference type="OrthoDB" id="6077919at2759"/>
<gene>
    <name evidence="3" type="primary">sqz_0</name>
    <name evidence="3" type="ORF">c0_g2_i1</name>
</gene>